<dbReference type="InterPro" id="IPR008490">
    <property type="entry name" value="Transposase_InsH_N"/>
</dbReference>
<name>A0A8I1GBC2_9HYPH</name>
<gene>
    <name evidence="2" type="ORF">JDN41_10280</name>
</gene>
<dbReference type="AlphaFoldDB" id="A0A8I1GBC2"/>
<feature type="domain" description="Transposase InsH N-terminal" evidence="1">
    <location>
        <begin position="6"/>
        <end position="40"/>
    </location>
</feature>
<dbReference type="PANTHER" id="PTHR33408">
    <property type="entry name" value="TRANSPOSASE"/>
    <property type="match status" value="1"/>
</dbReference>
<dbReference type="EMBL" id="JAEMUK010000022">
    <property type="protein sequence ID" value="MBJ7543947.1"/>
    <property type="molecule type" value="Genomic_DNA"/>
</dbReference>
<evidence type="ECO:0000313" key="3">
    <source>
        <dbReference type="Proteomes" id="UP000623250"/>
    </source>
</evidence>
<dbReference type="PANTHER" id="PTHR33408:SF2">
    <property type="entry name" value="TRANSPOSASE DDE DOMAIN-CONTAINING PROTEIN"/>
    <property type="match status" value="1"/>
</dbReference>
<dbReference type="Proteomes" id="UP000623250">
    <property type="component" value="Unassembled WGS sequence"/>
</dbReference>
<accession>A0A8I1GBC2</accession>
<keyword evidence="3" id="KW-1185">Reference proteome</keyword>
<protein>
    <submittedName>
        <fullName evidence="2">Transposase</fullName>
    </submittedName>
</protein>
<evidence type="ECO:0000313" key="2">
    <source>
        <dbReference type="EMBL" id="MBJ7543947.1"/>
    </source>
</evidence>
<proteinExistence type="predicted"/>
<sequence length="43" mass="4989">MAPAAIGRPGYHPAALLKIYLYGYLKRIPSSRRLERETQRTWS</sequence>
<evidence type="ECO:0000259" key="1">
    <source>
        <dbReference type="Pfam" id="PF05598"/>
    </source>
</evidence>
<reference evidence="2 3" key="1">
    <citation type="submission" date="2020-12" db="EMBL/GenBank/DDBJ databases">
        <title>Revised draft genomes of Rhodomicrobium vannielii ATCC 17100 and Rhodomicrobium udaipurense JA643.</title>
        <authorList>
            <person name="Conners E.M."/>
            <person name="Davenport E.J."/>
            <person name="Bose A."/>
        </authorList>
    </citation>
    <scope>NUCLEOTIDE SEQUENCE [LARGE SCALE GENOMIC DNA]</scope>
    <source>
        <strain evidence="2 3">JA643</strain>
    </source>
</reference>
<dbReference type="Pfam" id="PF05598">
    <property type="entry name" value="DUF772"/>
    <property type="match status" value="1"/>
</dbReference>
<comment type="caution">
    <text evidence="2">The sequence shown here is derived from an EMBL/GenBank/DDBJ whole genome shotgun (WGS) entry which is preliminary data.</text>
</comment>
<organism evidence="2 3">
    <name type="scientific">Rhodomicrobium udaipurense</name>
    <dbReference type="NCBI Taxonomy" id="1202716"/>
    <lineage>
        <taxon>Bacteria</taxon>
        <taxon>Pseudomonadati</taxon>
        <taxon>Pseudomonadota</taxon>
        <taxon>Alphaproteobacteria</taxon>
        <taxon>Hyphomicrobiales</taxon>
        <taxon>Hyphomicrobiaceae</taxon>
        <taxon>Rhodomicrobium</taxon>
    </lineage>
</organism>